<comment type="caution">
    <text evidence="1">The sequence shown here is derived from an EMBL/GenBank/DDBJ whole genome shotgun (WGS) entry which is preliminary data.</text>
</comment>
<dbReference type="HOGENOM" id="CLU_3175347_0_0_1"/>
<proteinExistence type="predicted"/>
<evidence type="ECO:0000313" key="1">
    <source>
        <dbReference type="EMBL" id="EQB48971.1"/>
    </source>
</evidence>
<reference evidence="2" key="1">
    <citation type="journal article" date="2013" name="Mol. Plant Microbe Interact.">
        <title>Global aspects of pacC regulation of pathogenicity genes in Colletotrichum gloeosporioides as revealed by transcriptome analysis.</title>
        <authorList>
            <person name="Alkan N."/>
            <person name="Meng X."/>
            <person name="Friedlander G."/>
            <person name="Reuveni E."/>
            <person name="Sukno S."/>
            <person name="Sherman A."/>
            <person name="Thon M."/>
            <person name="Fluhr R."/>
            <person name="Prusky D."/>
        </authorList>
    </citation>
    <scope>NUCLEOTIDE SEQUENCE [LARGE SCALE GENOMIC DNA]</scope>
    <source>
        <strain evidence="2">Cg-14</strain>
    </source>
</reference>
<sequence length="47" mass="5290">MLNYTICAIKFWNEKPACDTCHIRLGDKGLHSESDHDNEQHAGDAGF</sequence>
<gene>
    <name evidence="1" type="ORF">CGLO_11737</name>
</gene>
<dbReference type="EMBL" id="AMYD01002461">
    <property type="protein sequence ID" value="EQB48971.1"/>
    <property type="molecule type" value="Genomic_DNA"/>
</dbReference>
<accession>T0LB66</accession>
<evidence type="ECO:0000313" key="2">
    <source>
        <dbReference type="Proteomes" id="UP000015530"/>
    </source>
</evidence>
<protein>
    <submittedName>
        <fullName evidence="1">Uncharacterized protein</fullName>
    </submittedName>
</protein>
<dbReference type="AlphaFoldDB" id="T0LB66"/>
<dbReference type="Proteomes" id="UP000015530">
    <property type="component" value="Unassembled WGS sequence"/>
</dbReference>
<name>T0LB66_COLGC</name>
<organism evidence="1 2">
    <name type="scientific">Colletotrichum gloeosporioides (strain Cg-14)</name>
    <name type="common">Anthracnose fungus</name>
    <name type="synonym">Glomerella cingulata</name>
    <dbReference type="NCBI Taxonomy" id="1237896"/>
    <lineage>
        <taxon>Eukaryota</taxon>
        <taxon>Fungi</taxon>
        <taxon>Dikarya</taxon>
        <taxon>Ascomycota</taxon>
        <taxon>Pezizomycotina</taxon>
        <taxon>Sordariomycetes</taxon>
        <taxon>Hypocreomycetidae</taxon>
        <taxon>Glomerellales</taxon>
        <taxon>Glomerellaceae</taxon>
        <taxon>Colletotrichum</taxon>
        <taxon>Colletotrichum gloeosporioides species complex</taxon>
    </lineage>
</organism>